<protein>
    <submittedName>
        <fullName evidence="4">Chorismate mutase</fullName>
    </submittedName>
</protein>
<dbReference type="NCBIfam" id="TIGR01803">
    <property type="entry name" value="CM-like"/>
    <property type="match status" value="1"/>
</dbReference>
<proteinExistence type="predicted"/>
<dbReference type="Gene3D" id="1.20.59.10">
    <property type="entry name" value="Chorismate mutase"/>
    <property type="match status" value="1"/>
</dbReference>
<keyword evidence="1" id="KW-0413">Isomerase</keyword>
<feature type="region of interest" description="Disordered" evidence="2">
    <location>
        <begin position="98"/>
        <end position="121"/>
    </location>
</feature>
<dbReference type="EMBL" id="JAAHFQ010000299">
    <property type="protein sequence ID" value="NER29037.1"/>
    <property type="molecule type" value="Genomic_DNA"/>
</dbReference>
<dbReference type="InterPro" id="IPR008241">
    <property type="entry name" value="Isochorismate_pyruvate-lyase"/>
</dbReference>
<dbReference type="GO" id="GO:0046417">
    <property type="term" value="P:chorismate metabolic process"/>
    <property type="evidence" value="ECO:0007669"/>
    <property type="project" value="InterPro"/>
</dbReference>
<evidence type="ECO:0000259" key="3">
    <source>
        <dbReference type="PROSITE" id="PS51168"/>
    </source>
</evidence>
<dbReference type="AlphaFoldDB" id="A0A6B3NBI4"/>
<dbReference type="SMART" id="SM00830">
    <property type="entry name" value="CM_2"/>
    <property type="match status" value="1"/>
</dbReference>
<dbReference type="SUPFAM" id="SSF48600">
    <property type="entry name" value="Chorismate mutase II"/>
    <property type="match status" value="1"/>
</dbReference>
<sequence length="121" mass="14245">MKDIKYFRQEIDILDETLVKILVKRFDICRQVGIYKKKVGMPVMQPERVKAVKEKCAKLGEKHGINPDFLRQLYELIIFETCQLEEQLFQDFNIREKSATNSSKNGERDSLLVESMRQNSC</sequence>
<dbReference type="PANTHER" id="PTHR38041">
    <property type="entry name" value="CHORISMATE MUTASE"/>
    <property type="match status" value="1"/>
</dbReference>
<dbReference type="Pfam" id="PF01817">
    <property type="entry name" value="CM_2"/>
    <property type="match status" value="1"/>
</dbReference>
<accession>A0A6B3NBI4</accession>
<dbReference type="GO" id="GO:0016835">
    <property type="term" value="F:carbon-oxygen lyase activity"/>
    <property type="evidence" value="ECO:0007669"/>
    <property type="project" value="InterPro"/>
</dbReference>
<dbReference type="InterPro" id="IPR036263">
    <property type="entry name" value="Chorismate_II_sf"/>
</dbReference>
<comment type="caution">
    <text evidence="4">The sequence shown here is derived from an EMBL/GenBank/DDBJ whole genome shotgun (WGS) entry which is preliminary data.</text>
</comment>
<dbReference type="InterPro" id="IPR002701">
    <property type="entry name" value="CM_II_prokaryot"/>
</dbReference>
<organism evidence="4">
    <name type="scientific">Symploca sp. SIO1C4</name>
    <dbReference type="NCBI Taxonomy" id="2607765"/>
    <lineage>
        <taxon>Bacteria</taxon>
        <taxon>Bacillati</taxon>
        <taxon>Cyanobacteriota</taxon>
        <taxon>Cyanophyceae</taxon>
        <taxon>Coleofasciculales</taxon>
        <taxon>Coleofasciculaceae</taxon>
        <taxon>Symploca</taxon>
    </lineage>
</organism>
<dbReference type="GO" id="GO:0009697">
    <property type="term" value="P:salicylic acid biosynthetic process"/>
    <property type="evidence" value="ECO:0007669"/>
    <property type="project" value="InterPro"/>
</dbReference>
<name>A0A6B3NBI4_9CYAN</name>
<dbReference type="GO" id="GO:0004106">
    <property type="term" value="F:chorismate mutase activity"/>
    <property type="evidence" value="ECO:0007669"/>
    <property type="project" value="InterPro"/>
</dbReference>
<dbReference type="InterPro" id="IPR036979">
    <property type="entry name" value="CM_dom_sf"/>
</dbReference>
<feature type="domain" description="Chorismate mutase" evidence="3">
    <location>
        <begin position="1"/>
        <end position="89"/>
    </location>
</feature>
<dbReference type="InterPro" id="IPR051331">
    <property type="entry name" value="Chorismate_mutase-related"/>
</dbReference>
<evidence type="ECO:0000256" key="2">
    <source>
        <dbReference type="SAM" id="MobiDB-lite"/>
    </source>
</evidence>
<evidence type="ECO:0000313" key="4">
    <source>
        <dbReference type="EMBL" id="NER29037.1"/>
    </source>
</evidence>
<dbReference type="PANTHER" id="PTHR38041:SF1">
    <property type="entry name" value="CHORISMATE MUTASE"/>
    <property type="match status" value="1"/>
</dbReference>
<reference evidence="4" key="1">
    <citation type="submission" date="2019-11" db="EMBL/GenBank/DDBJ databases">
        <title>Genomic insights into an expanded diversity of filamentous marine cyanobacteria reveals the extraordinary biosynthetic potential of Moorea and Okeania.</title>
        <authorList>
            <person name="Ferreira Leao T."/>
            <person name="Wang M."/>
            <person name="Moss N."/>
            <person name="Da Silva R."/>
            <person name="Sanders J."/>
            <person name="Nurk S."/>
            <person name="Gurevich A."/>
            <person name="Humphrey G."/>
            <person name="Reher R."/>
            <person name="Zhu Q."/>
            <person name="Belda-Ferre P."/>
            <person name="Glukhov E."/>
            <person name="Rex R."/>
            <person name="Dorrestein P.C."/>
            <person name="Knight R."/>
            <person name="Pevzner P."/>
            <person name="Gerwick W.H."/>
            <person name="Gerwick L."/>
        </authorList>
    </citation>
    <scope>NUCLEOTIDE SEQUENCE</scope>
    <source>
        <strain evidence="4">SIO1C4</strain>
    </source>
</reference>
<evidence type="ECO:0000256" key="1">
    <source>
        <dbReference type="ARBA" id="ARBA00023235"/>
    </source>
</evidence>
<gene>
    <name evidence="4" type="ORF">F6J89_15710</name>
</gene>
<dbReference type="PROSITE" id="PS51168">
    <property type="entry name" value="CHORISMATE_MUT_2"/>
    <property type="match status" value="1"/>
</dbReference>